<feature type="transmembrane region" description="Helical" evidence="8">
    <location>
        <begin position="183"/>
        <end position="202"/>
    </location>
</feature>
<keyword evidence="5 8" id="KW-0812">Transmembrane</keyword>
<dbReference type="EMBL" id="JACXLC010000001">
    <property type="protein sequence ID" value="MBD2840870.1"/>
    <property type="molecule type" value="Genomic_DNA"/>
</dbReference>
<keyword evidence="8" id="KW-0997">Cell inner membrane</keyword>
<evidence type="ECO:0000256" key="1">
    <source>
        <dbReference type="ARBA" id="ARBA00004651"/>
    </source>
</evidence>
<feature type="transmembrane region" description="Helical" evidence="8">
    <location>
        <begin position="28"/>
        <end position="46"/>
    </location>
</feature>
<dbReference type="PANTHER" id="PTHR23502">
    <property type="entry name" value="MAJOR FACILITATOR SUPERFAMILY"/>
    <property type="match status" value="1"/>
</dbReference>
<keyword evidence="4" id="KW-1003">Cell membrane</keyword>
<feature type="domain" description="Major facilitator superfamily (MFS) profile" evidence="10">
    <location>
        <begin position="28"/>
        <end position="412"/>
    </location>
</feature>
<feature type="transmembrane region" description="Helical" evidence="8">
    <location>
        <begin position="297"/>
        <end position="317"/>
    </location>
</feature>
<name>A0ABR8KNE6_9SPHN</name>
<evidence type="ECO:0000313" key="11">
    <source>
        <dbReference type="EMBL" id="MBD2840870.1"/>
    </source>
</evidence>
<dbReference type="Gene3D" id="1.20.1720.10">
    <property type="entry name" value="Multidrug resistance protein D"/>
    <property type="match status" value="1"/>
</dbReference>
<keyword evidence="12" id="KW-1185">Reference proteome</keyword>
<evidence type="ECO:0000259" key="10">
    <source>
        <dbReference type="PROSITE" id="PS50850"/>
    </source>
</evidence>
<reference evidence="11 12" key="1">
    <citation type="submission" date="2020-09" db="EMBL/GenBank/DDBJ databases">
        <authorList>
            <person name="Yoon J.-W."/>
        </authorList>
    </citation>
    <scope>NUCLEOTIDE SEQUENCE [LARGE SCALE GENOMIC DNA]</scope>
    <source>
        <strain evidence="11 12">KMU-140</strain>
    </source>
</reference>
<feature type="transmembrane region" description="Helical" evidence="8">
    <location>
        <begin position="266"/>
        <end position="285"/>
    </location>
</feature>
<evidence type="ECO:0000256" key="5">
    <source>
        <dbReference type="ARBA" id="ARBA00022692"/>
    </source>
</evidence>
<comment type="caution">
    <text evidence="11">The sequence shown here is derived from an EMBL/GenBank/DDBJ whole genome shotgun (WGS) entry which is preliminary data.</text>
</comment>
<dbReference type="InterPro" id="IPR020846">
    <property type="entry name" value="MFS_dom"/>
</dbReference>
<comment type="similarity">
    <text evidence="2 8">Belongs to the major facilitator superfamily. Bcr/CmlA family.</text>
</comment>
<dbReference type="Proteomes" id="UP000635384">
    <property type="component" value="Unassembled WGS sequence"/>
</dbReference>
<dbReference type="CDD" id="cd17320">
    <property type="entry name" value="MFS_MdfA_MDR_like"/>
    <property type="match status" value="1"/>
</dbReference>
<feature type="transmembrane region" description="Helical" evidence="8">
    <location>
        <begin position="323"/>
        <end position="340"/>
    </location>
</feature>
<keyword evidence="6 8" id="KW-1133">Transmembrane helix</keyword>
<evidence type="ECO:0000313" key="12">
    <source>
        <dbReference type="Proteomes" id="UP000635384"/>
    </source>
</evidence>
<dbReference type="NCBIfam" id="TIGR00710">
    <property type="entry name" value="efflux_Bcr_CflA"/>
    <property type="match status" value="1"/>
</dbReference>
<protein>
    <recommendedName>
        <fullName evidence="8">Bcr/CflA family efflux transporter</fullName>
    </recommendedName>
</protein>
<feature type="transmembrane region" description="Helical" evidence="8">
    <location>
        <begin position="152"/>
        <end position="177"/>
    </location>
</feature>
<dbReference type="SUPFAM" id="SSF103473">
    <property type="entry name" value="MFS general substrate transporter"/>
    <property type="match status" value="1"/>
</dbReference>
<proteinExistence type="inferred from homology"/>
<dbReference type="InterPro" id="IPR011701">
    <property type="entry name" value="MFS"/>
</dbReference>
<feature type="transmembrane region" description="Helical" evidence="8">
    <location>
        <begin position="66"/>
        <end position="86"/>
    </location>
</feature>
<evidence type="ECO:0000256" key="6">
    <source>
        <dbReference type="ARBA" id="ARBA00022989"/>
    </source>
</evidence>
<feature type="transmembrane region" description="Helical" evidence="8">
    <location>
        <begin position="223"/>
        <end position="246"/>
    </location>
</feature>
<feature type="transmembrane region" description="Helical" evidence="8">
    <location>
        <begin position="93"/>
        <end position="113"/>
    </location>
</feature>
<organism evidence="11 12">
    <name type="scientific">Erythrobacter rubeus</name>
    <dbReference type="NCBI Taxonomy" id="2760803"/>
    <lineage>
        <taxon>Bacteria</taxon>
        <taxon>Pseudomonadati</taxon>
        <taxon>Pseudomonadota</taxon>
        <taxon>Alphaproteobacteria</taxon>
        <taxon>Sphingomonadales</taxon>
        <taxon>Erythrobacteraceae</taxon>
        <taxon>Erythrobacter/Porphyrobacter group</taxon>
        <taxon>Erythrobacter</taxon>
    </lineage>
</organism>
<dbReference type="Pfam" id="PF07690">
    <property type="entry name" value="MFS_1"/>
    <property type="match status" value="1"/>
</dbReference>
<feature type="region of interest" description="Disordered" evidence="9">
    <location>
        <begin position="1"/>
        <end position="20"/>
    </location>
</feature>
<feature type="transmembrane region" description="Helical" evidence="8">
    <location>
        <begin position="119"/>
        <end position="140"/>
    </location>
</feature>
<gene>
    <name evidence="11" type="ORF">IB285_01225</name>
</gene>
<evidence type="ECO:0000256" key="3">
    <source>
        <dbReference type="ARBA" id="ARBA00022448"/>
    </source>
</evidence>
<accession>A0ABR8KNE6</accession>
<feature type="transmembrane region" description="Helical" evidence="8">
    <location>
        <begin position="352"/>
        <end position="382"/>
    </location>
</feature>
<evidence type="ECO:0000256" key="2">
    <source>
        <dbReference type="ARBA" id="ARBA00006236"/>
    </source>
</evidence>
<keyword evidence="7 8" id="KW-0472">Membrane</keyword>
<evidence type="ECO:0000256" key="4">
    <source>
        <dbReference type="ARBA" id="ARBA00022475"/>
    </source>
</evidence>
<keyword evidence="3 8" id="KW-0813">Transport</keyword>
<sequence length="428" mass="45250">MAITSTPLAPTAKRGATRDQRTMGETELIWMMALLMALQAFGIDAILPALDDLALALAVEGNDRQFVVGVYLLTAGIGALVPGALADRFGRRPILLGSIGVYIALSFASALVTSFEALIAVRAAQGFFGAGIVALPPAIIRDRVGGDKMARMMSLIFVIFLMVPALAPSIGELILLFADWRAIFIAMALQGIIIGSWVYFRLPESLCEEHRQPIRPKVIAGNMARALSLPSVVGYVFGSAVVFGALFGFINSSQQLITETFGAGDLFPIVFGICAGSMALASWSNSRIVERFGARRVSHSALIAFIIVAAVQVYFAFQPDETLWQFVPLMAVNMMLLGFIGSNFGSIAMNPFFAIAGAASSVHGFVRLTMAALLGAAIGYAYDGTAQPLALSLLAGGLVCLALVLFSEKGKLFGPPEDEMGPGATLAE</sequence>
<dbReference type="InterPro" id="IPR036259">
    <property type="entry name" value="MFS_trans_sf"/>
</dbReference>
<dbReference type="InterPro" id="IPR004812">
    <property type="entry name" value="Efflux_drug-R_Bcr/CmlA"/>
</dbReference>
<feature type="transmembrane region" description="Helical" evidence="8">
    <location>
        <begin position="388"/>
        <end position="406"/>
    </location>
</feature>
<evidence type="ECO:0000256" key="7">
    <source>
        <dbReference type="ARBA" id="ARBA00023136"/>
    </source>
</evidence>
<comment type="subcellular location">
    <subcellularLocation>
        <location evidence="8">Cell inner membrane</location>
        <topology evidence="8">Multi-pass membrane protein</topology>
    </subcellularLocation>
    <subcellularLocation>
        <location evidence="1">Cell membrane</location>
        <topology evidence="1">Multi-pass membrane protein</topology>
    </subcellularLocation>
</comment>
<evidence type="ECO:0000256" key="9">
    <source>
        <dbReference type="SAM" id="MobiDB-lite"/>
    </source>
</evidence>
<evidence type="ECO:0000256" key="8">
    <source>
        <dbReference type="RuleBase" id="RU365088"/>
    </source>
</evidence>
<dbReference type="PANTHER" id="PTHR23502:SF132">
    <property type="entry name" value="POLYAMINE TRANSPORTER 2-RELATED"/>
    <property type="match status" value="1"/>
</dbReference>
<dbReference type="PROSITE" id="PS50850">
    <property type="entry name" value="MFS"/>
    <property type="match status" value="1"/>
</dbReference>